<accession>A0ABT3AIX1</accession>
<gene>
    <name evidence="1" type="ORF">OE747_09830</name>
</gene>
<name>A0ABT3AIX1_9RHOB</name>
<keyword evidence="2" id="KW-1185">Reference proteome</keyword>
<dbReference type="EMBL" id="JAOWLB010000005">
    <property type="protein sequence ID" value="MCV2888645.1"/>
    <property type="molecule type" value="Genomic_DNA"/>
</dbReference>
<sequence>MRAFIYLLAISVTSLTSGCVSRSQLAQKEGNNAAIYFSATTNAELLAAGLTVANEYLSLSDAVATQQDGVTVFNILLAAGAAAGVVNGMSADSLARIGIGGLAINQTSSYFDPATTRNALTTAAKRQYCIVNAGKTYAPEDEVARAELREAFLNVRFQLREDLNRNPKYYADLFKQYQERGTVNERASPDHRTMDKLHAEILECLATQG</sequence>
<evidence type="ECO:0008006" key="3">
    <source>
        <dbReference type="Google" id="ProtNLM"/>
    </source>
</evidence>
<proteinExistence type="predicted"/>
<evidence type="ECO:0000313" key="1">
    <source>
        <dbReference type="EMBL" id="MCV2888645.1"/>
    </source>
</evidence>
<dbReference type="Proteomes" id="UP001320899">
    <property type="component" value="Unassembled WGS sequence"/>
</dbReference>
<comment type="caution">
    <text evidence="1">The sequence shown here is derived from an EMBL/GenBank/DDBJ whole genome shotgun (WGS) entry which is preliminary data.</text>
</comment>
<organism evidence="1 2">
    <name type="scientific">Ruegeria aquimaris</name>
    <dbReference type="NCBI Taxonomy" id="2984333"/>
    <lineage>
        <taxon>Bacteria</taxon>
        <taxon>Pseudomonadati</taxon>
        <taxon>Pseudomonadota</taxon>
        <taxon>Alphaproteobacteria</taxon>
        <taxon>Rhodobacterales</taxon>
        <taxon>Roseobacteraceae</taxon>
        <taxon>Ruegeria</taxon>
    </lineage>
</organism>
<protein>
    <recommendedName>
        <fullName evidence="3">Lipoprotein</fullName>
    </recommendedName>
</protein>
<dbReference type="PROSITE" id="PS51257">
    <property type="entry name" value="PROKAR_LIPOPROTEIN"/>
    <property type="match status" value="1"/>
</dbReference>
<evidence type="ECO:0000313" key="2">
    <source>
        <dbReference type="Proteomes" id="UP001320899"/>
    </source>
</evidence>
<reference evidence="1 2" key="1">
    <citation type="submission" date="2022-10" db="EMBL/GenBank/DDBJ databases">
        <title>Ruegeria sp. nov., isolated from ocean surface sediments.</title>
        <authorList>
            <person name="He W."/>
            <person name="Xue H.-P."/>
            <person name="Zhang D.-F."/>
        </authorList>
    </citation>
    <scope>NUCLEOTIDE SEQUENCE [LARGE SCALE GENOMIC DNA]</scope>
    <source>
        <strain evidence="1 2">XHP0148</strain>
    </source>
</reference>
<dbReference type="RefSeq" id="WP_263828432.1">
    <property type="nucleotide sequence ID" value="NZ_JAOWLB010000005.1"/>
</dbReference>